<name>A0A8R2NY32_ACYPI</name>
<evidence type="ECO:0000313" key="1">
    <source>
        <dbReference type="EnsemblMetazoa" id="XP_029348643.1"/>
    </source>
</evidence>
<accession>A0A8R2NY32</accession>
<proteinExistence type="predicted"/>
<reference evidence="2" key="1">
    <citation type="submission" date="2010-06" db="EMBL/GenBank/DDBJ databases">
        <authorList>
            <person name="Jiang H."/>
            <person name="Abraham K."/>
            <person name="Ali S."/>
            <person name="Alsbrooks S.L."/>
            <person name="Anim B.N."/>
            <person name="Anosike U.S."/>
            <person name="Attaway T."/>
            <person name="Bandaranaike D.P."/>
            <person name="Battles P.K."/>
            <person name="Bell S.N."/>
            <person name="Bell A.V."/>
            <person name="Beltran B."/>
            <person name="Bickham C."/>
            <person name="Bustamante Y."/>
            <person name="Caleb T."/>
            <person name="Canada A."/>
            <person name="Cardenas V."/>
            <person name="Carter K."/>
            <person name="Chacko J."/>
            <person name="Chandrabose M.N."/>
            <person name="Chavez D."/>
            <person name="Chavez A."/>
            <person name="Chen L."/>
            <person name="Chu H.-S."/>
            <person name="Claassen K.J."/>
            <person name="Cockrell R."/>
            <person name="Collins M."/>
            <person name="Cooper J.A."/>
            <person name="Cree A."/>
            <person name="Curry S.M."/>
            <person name="Da Y."/>
            <person name="Dao M.D."/>
            <person name="Das B."/>
            <person name="Davila M.-L."/>
            <person name="Davy-Carroll L."/>
            <person name="Denson S."/>
            <person name="Dinh H."/>
            <person name="Ebong V.E."/>
            <person name="Edwards J.R."/>
            <person name="Egan A."/>
            <person name="El-Daye J."/>
            <person name="Escobedo L."/>
            <person name="Fernandez S."/>
            <person name="Fernando P.R."/>
            <person name="Flagg N."/>
            <person name="Forbes L.D."/>
            <person name="Fowler R.G."/>
            <person name="Fu Q."/>
            <person name="Gabisi R.A."/>
            <person name="Ganer J."/>
            <person name="Garbino Pronczuk A."/>
            <person name="Garcia R.M."/>
            <person name="Garner T."/>
            <person name="Garrett T.E."/>
            <person name="Gonzalez D.A."/>
            <person name="Hamid H."/>
            <person name="Hawkins E.S."/>
            <person name="Hirani K."/>
            <person name="Hogues M.E."/>
            <person name="Hollins B."/>
            <person name="Hsiao C.-H."/>
            <person name="Jabil R."/>
            <person name="James M.L."/>
            <person name="Jhangiani S.N."/>
            <person name="Johnson B."/>
            <person name="Johnson Q."/>
            <person name="Joshi V."/>
            <person name="Kalu J.B."/>
            <person name="Kam C."/>
            <person name="Kashfia A."/>
            <person name="Keebler J."/>
            <person name="Kisamo H."/>
            <person name="Kovar C.L."/>
            <person name="Lago L.A."/>
            <person name="Lai C.-Y."/>
            <person name="Laidlaw J."/>
            <person name="Lara F."/>
            <person name="Le T.-K."/>
            <person name="Lee S.L."/>
            <person name="Legall F.H."/>
            <person name="Lemon S.J."/>
            <person name="Lewis L.R."/>
            <person name="Li B."/>
            <person name="Liu Y."/>
            <person name="Liu Y.-S."/>
            <person name="Lopez J."/>
            <person name="Lozado R.J."/>
            <person name="Lu J."/>
            <person name="Madu R.C."/>
            <person name="Maheshwari M."/>
            <person name="Maheshwari R."/>
            <person name="Malloy K."/>
            <person name="Martinez E."/>
            <person name="Mathew T."/>
            <person name="Mercado I.C."/>
            <person name="Mercado C."/>
            <person name="Meyer B."/>
            <person name="Montgomery K."/>
            <person name="Morgan M.B."/>
            <person name="Munidasa M."/>
            <person name="Nazareth L.V."/>
            <person name="Nelson J."/>
            <person name="Ng B.M."/>
            <person name="Nguyen N.B."/>
            <person name="Nguyen P.Q."/>
            <person name="Nguyen T."/>
            <person name="Obregon M."/>
            <person name="Okwuonu G.O."/>
            <person name="Onwere C.G."/>
            <person name="Orozco G."/>
            <person name="Parra A."/>
            <person name="Patel S."/>
            <person name="Patil S."/>
            <person name="Perez A."/>
            <person name="Perez Y."/>
            <person name="Pham C."/>
            <person name="Primus E.L."/>
            <person name="Pu L.-L."/>
            <person name="Puazo M."/>
            <person name="Qin X."/>
            <person name="Quiroz J.B."/>
            <person name="Reese J."/>
            <person name="Richards S."/>
            <person name="Rives C.M."/>
            <person name="Robberts R."/>
            <person name="Ruiz S.J."/>
            <person name="Ruiz M.J."/>
            <person name="Santibanez J."/>
            <person name="Schneider B.W."/>
            <person name="Sisson I."/>
            <person name="Smith M."/>
            <person name="Sodergren E."/>
            <person name="Song X.-Z."/>
            <person name="Song B.B."/>
            <person name="Summersgill H."/>
            <person name="Thelus R."/>
            <person name="Thornton R.D."/>
            <person name="Trejos Z.Y."/>
            <person name="Usmani K."/>
            <person name="Vattathil S."/>
            <person name="Villasana D."/>
            <person name="Walker D.L."/>
            <person name="Wang S."/>
            <person name="Wang K."/>
            <person name="White C.S."/>
            <person name="Williams A.C."/>
            <person name="Williamson J."/>
            <person name="Wilson K."/>
            <person name="Woghiren I.O."/>
            <person name="Woodworth J.R."/>
            <person name="Worley K.C."/>
            <person name="Wright R.A."/>
            <person name="Wu W."/>
            <person name="Young L."/>
            <person name="Zhang L."/>
            <person name="Zhang J."/>
            <person name="Zhu Y."/>
            <person name="Muzny D.M."/>
            <person name="Weinstock G."/>
            <person name="Gibbs R.A."/>
        </authorList>
    </citation>
    <scope>NUCLEOTIDE SEQUENCE [LARGE SCALE GENOMIC DNA]</scope>
    <source>
        <strain evidence="2">LSR1</strain>
    </source>
</reference>
<keyword evidence="2" id="KW-1185">Reference proteome</keyword>
<dbReference type="Proteomes" id="UP000007819">
    <property type="component" value="Chromosome X"/>
</dbReference>
<dbReference type="EnsemblMetazoa" id="XM_029492783.1">
    <property type="protein sequence ID" value="XP_029348643.1"/>
    <property type="gene ID" value="LOC115035120"/>
</dbReference>
<dbReference type="RefSeq" id="XP_029348643.1">
    <property type="nucleotide sequence ID" value="XM_029492783.1"/>
</dbReference>
<dbReference type="OrthoDB" id="6602750at2759"/>
<evidence type="ECO:0000313" key="2">
    <source>
        <dbReference type="Proteomes" id="UP000007819"/>
    </source>
</evidence>
<reference evidence="1" key="2">
    <citation type="submission" date="2022-06" db="UniProtKB">
        <authorList>
            <consortium name="EnsemblMetazoa"/>
        </authorList>
    </citation>
    <scope>IDENTIFICATION</scope>
</reference>
<protein>
    <submittedName>
        <fullName evidence="1">Uncharacterized protein</fullName>
    </submittedName>
</protein>
<organism evidence="1 2">
    <name type="scientific">Acyrthosiphon pisum</name>
    <name type="common">Pea aphid</name>
    <dbReference type="NCBI Taxonomy" id="7029"/>
    <lineage>
        <taxon>Eukaryota</taxon>
        <taxon>Metazoa</taxon>
        <taxon>Ecdysozoa</taxon>
        <taxon>Arthropoda</taxon>
        <taxon>Hexapoda</taxon>
        <taxon>Insecta</taxon>
        <taxon>Pterygota</taxon>
        <taxon>Neoptera</taxon>
        <taxon>Paraneoptera</taxon>
        <taxon>Hemiptera</taxon>
        <taxon>Sternorrhyncha</taxon>
        <taxon>Aphidomorpha</taxon>
        <taxon>Aphidoidea</taxon>
        <taxon>Aphididae</taxon>
        <taxon>Macrosiphini</taxon>
        <taxon>Acyrthosiphon</taxon>
    </lineage>
</organism>
<dbReference type="KEGG" id="api:115035120"/>
<dbReference type="GeneID" id="115035120"/>
<dbReference type="AlphaFoldDB" id="A0A8R2NY32"/>
<sequence length="174" mass="20229">MDNTNVYFKNTKNTILPSLNNFITNAKGLSNESLTVKHNILLSIQFVNGVIQELEADGKAIFKRNVKKDFPNIADYKLFAINKEQQKYEQIKHDVQAKISRKNQIEHYFNVVDRQLQFVMKKKIMKSEAIIVAAMKEHEHKIVNLQLDANSLQSKIETNAKQNEINKNSRMQIR</sequence>